<evidence type="ECO:0000313" key="11">
    <source>
        <dbReference type="Proteomes" id="UP000318878"/>
    </source>
</evidence>
<comment type="caution">
    <text evidence="10">The sequence shown here is derived from an EMBL/GenBank/DDBJ whole genome shotgun (WGS) entry which is preliminary data.</text>
</comment>
<keyword evidence="7" id="KW-0902">Two-component regulatory system</keyword>
<feature type="domain" description="Histidine kinase" evidence="9">
    <location>
        <begin position="198"/>
        <end position="455"/>
    </location>
</feature>
<dbReference type="SMART" id="SM00387">
    <property type="entry name" value="HATPase_c"/>
    <property type="match status" value="1"/>
</dbReference>
<feature type="compositionally biased region" description="Polar residues" evidence="8">
    <location>
        <begin position="1"/>
        <end position="14"/>
    </location>
</feature>
<dbReference type="InterPro" id="IPR036890">
    <property type="entry name" value="HATPase_C_sf"/>
</dbReference>
<accession>A0A5C5V8Z5</accession>
<dbReference type="InterPro" id="IPR036097">
    <property type="entry name" value="HisK_dim/P_sf"/>
</dbReference>
<dbReference type="GO" id="GO:0000155">
    <property type="term" value="F:phosphorelay sensor kinase activity"/>
    <property type="evidence" value="ECO:0007669"/>
    <property type="project" value="InterPro"/>
</dbReference>
<dbReference type="EC" id="2.7.13.3" evidence="2"/>
<dbReference type="SUPFAM" id="SSF55785">
    <property type="entry name" value="PYP-like sensor domain (PAS domain)"/>
    <property type="match status" value="1"/>
</dbReference>
<dbReference type="Pfam" id="PF02518">
    <property type="entry name" value="HATPase_c"/>
    <property type="match status" value="1"/>
</dbReference>
<dbReference type="PANTHER" id="PTHR43065">
    <property type="entry name" value="SENSOR HISTIDINE KINASE"/>
    <property type="match status" value="1"/>
</dbReference>
<dbReference type="AlphaFoldDB" id="A0A5C5V8Z5"/>
<feature type="compositionally biased region" description="Basic and acidic residues" evidence="8">
    <location>
        <begin position="18"/>
        <end position="30"/>
    </location>
</feature>
<protein>
    <recommendedName>
        <fullName evidence="2">histidine kinase</fullName>
        <ecNumber evidence="2">2.7.13.3</ecNumber>
    </recommendedName>
</protein>
<keyword evidence="3 10" id="KW-0808">Transferase</keyword>
<evidence type="ECO:0000256" key="8">
    <source>
        <dbReference type="SAM" id="MobiDB-lite"/>
    </source>
</evidence>
<keyword evidence="6" id="KW-0067">ATP-binding</keyword>
<dbReference type="Gene3D" id="3.30.565.10">
    <property type="entry name" value="Histidine kinase-like ATPase, C-terminal domain"/>
    <property type="match status" value="1"/>
</dbReference>
<dbReference type="SUPFAM" id="SSF55874">
    <property type="entry name" value="ATPase domain of HSP90 chaperone/DNA topoisomerase II/histidine kinase"/>
    <property type="match status" value="1"/>
</dbReference>
<dbReference type="OrthoDB" id="260274at2"/>
<evidence type="ECO:0000256" key="6">
    <source>
        <dbReference type="ARBA" id="ARBA00022840"/>
    </source>
</evidence>
<dbReference type="PANTHER" id="PTHR43065:SF46">
    <property type="entry name" value="C4-DICARBOXYLATE TRANSPORT SENSOR PROTEIN DCTB"/>
    <property type="match status" value="1"/>
</dbReference>
<reference evidence="10 11" key="1">
    <citation type="submission" date="2019-02" db="EMBL/GenBank/DDBJ databases">
        <title>Deep-cultivation of Planctomycetes and their phenomic and genomic characterization uncovers novel biology.</title>
        <authorList>
            <person name="Wiegand S."/>
            <person name="Jogler M."/>
            <person name="Boedeker C."/>
            <person name="Pinto D."/>
            <person name="Vollmers J."/>
            <person name="Rivas-Marin E."/>
            <person name="Kohn T."/>
            <person name="Peeters S.H."/>
            <person name="Heuer A."/>
            <person name="Rast P."/>
            <person name="Oberbeckmann S."/>
            <person name="Bunk B."/>
            <person name="Jeske O."/>
            <person name="Meyerdierks A."/>
            <person name="Storesund J.E."/>
            <person name="Kallscheuer N."/>
            <person name="Luecker S."/>
            <person name="Lage O.M."/>
            <person name="Pohl T."/>
            <person name="Merkel B.J."/>
            <person name="Hornburger P."/>
            <person name="Mueller R.-W."/>
            <person name="Bruemmer F."/>
            <person name="Labrenz M."/>
            <person name="Spormann A.M."/>
            <person name="Op Den Camp H."/>
            <person name="Overmann J."/>
            <person name="Amann R."/>
            <person name="Jetten M.S.M."/>
            <person name="Mascher T."/>
            <person name="Medema M.H."/>
            <person name="Devos D.P."/>
            <person name="Kaster A.-K."/>
            <person name="Ovreas L."/>
            <person name="Rohde M."/>
            <person name="Galperin M.Y."/>
            <person name="Jogler C."/>
        </authorList>
    </citation>
    <scope>NUCLEOTIDE SEQUENCE [LARGE SCALE GENOMIC DNA]</scope>
    <source>
        <strain evidence="10 11">Enr8</strain>
    </source>
</reference>
<sequence length="459" mass="50822">MLSTNDPRPNSHASSLDALKRQAERERRARQEAERLFEKASRELRLAQARTEAFAFQLEERNVATTAILDSVAQGIITLNRNGVLETMNLAAQELFSFSVNSASPTRIGALLPEFAGDPLGEAAESRSFLALVGQSRETIALRKDGTQTPVEATFGELTLGGRRIYTGLFRDLTQRKRLEMQITHAQRMESAGELAAGIAHEINTPIQYVCDNAQYLDRSIVELTNFFEQVAALAETTPANPPTAELMDQFRREALDGDWEFFIAEAPLAVKQVLEGAESVAKIVRAMKEFSHPGLEEQAAVDLNHALQSTLTISRNQWDDVAEVITEFDDSLPLVNCFPCDLNQAFLNIIMNAVYAIRKAADPRDDRKGTISIRTRYTNDWVEIHICDDGVGIPEEIREKIFDPFFTTKEIGEGTGQGLAIVRSIVVGKHRGEIECDSKVGAGASFTLRLPNSTCSLH</sequence>
<organism evidence="10 11">
    <name type="scientific">Blastopirellula retiformator</name>
    <dbReference type="NCBI Taxonomy" id="2527970"/>
    <lineage>
        <taxon>Bacteria</taxon>
        <taxon>Pseudomonadati</taxon>
        <taxon>Planctomycetota</taxon>
        <taxon>Planctomycetia</taxon>
        <taxon>Pirellulales</taxon>
        <taxon>Pirellulaceae</taxon>
        <taxon>Blastopirellula</taxon>
    </lineage>
</organism>
<evidence type="ECO:0000256" key="1">
    <source>
        <dbReference type="ARBA" id="ARBA00000085"/>
    </source>
</evidence>
<name>A0A5C5V8Z5_9BACT</name>
<dbReference type="PROSITE" id="PS50109">
    <property type="entry name" value="HIS_KIN"/>
    <property type="match status" value="1"/>
</dbReference>
<proteinExistence type="predicted"/>
<evidence type="ECO:0000256" key="5">
    <source>
        <dbReference type="ARBA" id="ARBA00022777"/>
    </source>
</evidence>
<dbReference type="Proteomes" id="UP000318878">
    <property type="component" value="Unassembled WGS sequence"/>
</dbReference>
<dbReference type="GO" id="GO:0005524">
    <property type="term" value="F:ATP binding"/>
    <property type="evidence" value="ECO:0007669"/>
    <property type="project" value="UniProtKB-KW"/>
</dbReference>
<evidence type="ECO:0000256" key="7">
    <source>
        <dbReference type="ARBA" id="ARBA00023012"/>
    </source>
</evidence>
<evidence type="ECO:0000313" key="10">
    <source>
        <dbReference type="EMBL" id="TWT34319.1"/>
    </source>
</evidence>
<comment type="catalytic activity">
    <reaction evidence="1">
        <text>ATP + protein L-histidine = ADP + protein N-phospho-L-histidine.</text>
        <dbReference type="EC" id="2.7.13.3"/>
    </reaction>
</comment>
<keyword evidence="4" id="KW-0547">Nucleotide-binding</keyword>
<dbReference type="PRINTS" id="PR00344">
    <property type="entry name" value="BCTRLSENSOR"/>
</dbReference>
<dbReference type="NCBIfam" id="TIGR00229">
    <property type="entry name" value="sensory_box"/>
    <property type="match status" value="1"/>
</dbReference>
<evidence type="ECO:0000259" key="9">
    <source>
        <dbReference type="PROSITE" id="PS50109"/>
    </source>
</evidence>
<dbReference type="SUPFAM" id="SSF47384">
    <property type="entry name" value="Homodimeric domain of signal transducing histidine kinase"/>
    <property type="match status" value="1"/>
</dbReference>
<dbReference type="Gene3D" id="3.30.450.20">
    <property type="entry name" value="PAS domain"/>
    <property type="match status" value="1"/>
</dbReference>
<dbReference type="InterPro" id="IPR005467">
    <property type="entry name" value="His_kinase_dom"/>
</dbReference>
<dbReference type="InterPro" id="IPR000014">
    <property type="entry name" value="PAS"/>
</dbReference>
<keyword evidence="5" id="KW-0418">Kinase</keyword>
<feature type="region of interest" description="Disordered" evidence="8">
    <location>
        <begin position="1"/>
        <end position="30"/>
    </location>
</feature>
<evidence type="ECO:0000256" key="4">
    <source>
        <dbReference type="ARBA" id="ARBA00022741"/>
    </source>
</evidence>
<dbReference type="InterPro" id="IPR003594">
    <property type="entry name" value="HATPase_dom"/>
</dbReference>
<dbReference type="EMBL" id="SJPF01000002">
    <property type="protein sequence ID" value="TWT34319.1"/>
    <property type="molecule type" value="Genomic_DNA"/>
</dbReference>
<dbReference type="InterPro" id="IPR035965">
    <property type="entry name" value="PAS-like_dom_sf"/>
</dbReference>
<evidence type="ECO:0000256" key="3">
    <source>
        <dbReference type="ARBA" id="ARBA00022679"/>
    </source>
</evidence>
<gene>
    <name evidence="10" type="primary">fixL_1</name>
    <name evidence="10" type="ORF">Enr8_17130</name>
</gene>
<evidence type="ECO:0000256" key="2">
    <source>
        <dbReference type="ARBA" id="ARBA00012438"/>
    </source>
</evidence>
<keyword evidence="11" id="KW-1185">Reference proteome</keyword>
<dbReference type="Gene3D" id="1.10.287.130">
    <property type="match status" value="1"/>
</dbReference>
<dbReference type="InterPro" id="IPR004358">
    <property type="entry name" value="Sig_transdc_His_kin-like_C"/>
</dbReference>